<feature type="region of interest" description="Disordered" evidence="1">
    <location>
        <begin position="123"/>
        <end position="146"/>
    </location>
</feature>
<dbReference type="OrthoDB" id="156861at2157"/>
<accession>A0A1I0PHB4</accession>
<dbReference type="RefSeq" id="WP_049991144.1">
    <property type="nucleotide sequence ID" value="NZ_FOIS01000003.1"/>
</dbReference>
<proteinExistence type="predicted"/>
<protein>
    <submittedName>
        <fullName evidence="2">Uncharacterized protein</fullName>
    </submittedName>
</protein>
<feature type="region of interest" description="Disordered" evidence="1">
    <location>
        <begin position="1"/>
        <end position="78"/>
    </location>
</feature>
<gene>
    <name evidence="2" type="ORF">SAMN05216285_2554</name>
</gene>
<feature type="compositionally biased region" description="Acidic residues" evidence="1">
    <location>
        <begin position="60"/>
        <end position="73"/>
    </location>
</feature>
<feature type="compositionally biased region" description="Basic and acidic residues" evidence="1">
    <location>
        <begin position="13"/>
        <end position="38"/>
    </location>
</feature>
<dbReference type="Proteomes" id="UP000183275">
    <property type="component" value="Unassembled WGS sequence"/>
</dbReference>
<dbReference type="EMBL" id="FOIS01000003">
    <property type="protein sequence ID" value="SEW13578.1"/>
    <property type="molecule type" value="Genomic_DNA"/>
</dbReference>
<evidence type="ECO:0000313" key="3">
    <source>
        <dbReference type="Proteomes" id="UP000183275"/>
    </source>
</evidence>
<dbReference type="eggNOG" id="arCOG11408">
    <property type="taxonomic scope" value="Archaea"/>
</dbReference>
<organism evidence="2 3">
    <name type="scientific">Natrinema salifodinae</name>
    <dbReference type="NCBI Taxonomy" id="1202768"/>
    <lineage>
        <taxon>Archaea</taxon>
        <taxon>Methanobacteriati</taxon>
        <taxon>Methanobacteriota</taxon>
        <taxon>Stenosarchaea group</taxon>
        <taxon>Halobacteria</taxon>
        <taxon>Halobacteriales</taxon>
        <taxon>Natrialbaceae</taxon>
        <taxon>Natrinema</taxon>
    </lineage>
</organism>
<dbReference type="AlphaFoldDB" id="A0A1I0PHB4"/>
<evidence type="ECO:0000313" key="2">
    <source>
        <dbReference type="EMBL" id="SEW13578.1"/>
    </source>
</evidence>
<keyword evidence="3" id="KW-1185">Reference proteome</keyword>
<reference evidence="3" key="1">
    <citation type="submission" date="2016-10" db="EMBL/GenBank/DDBJ databases">
        <authorList>
            <person name="Varghese N."/>
        </authorList>
    </citation>
    <scope>NUCLEOTIDE SEQUENCE [LARGE SCALE GENOMIC DNA]</scope>
    <source>
        <strain evidence="3">CGMCC 1.12284</strain>
    </source>
</reference>
<name>A0A1I0PHB4_9EURY</name>
<feature type="compositionally biased region" description="Basic and acidic residues" evidence="1">
    <location>
        <begin position="45"/>
        <end position="59"/>
    </location>
</feature>
<sequence>MPNDSTSAEESERDPTDSFDLERSERVRVGVTRGERSLELGPPRDFPDRADVAVRPKSDEADEGDGENGEDDAADKGGARLVLSIDAMAGDHGRGYVDAELTPREARALRDRLDETVRWMIGSDAECDSDRDVGSSGGAGRTDRRD</sequence>
<evidence type="ECO:0000256" key="1">
    <source>
        <dbReference type="SAM" id="MobiDB-lite"/>
    </source>
</evidence>